<organism evidence="1 2">
    <name type="scientific">Venturia nashicola</name>
    <dbReference type="NCBI Taxonomy" id="86259"/>
    <lineage>
        <taxon>Eukaryota</taxon>
        <taxon>Fungi</taxon>
        <taxon>Dikarya</taxon>
        <taxon>Ascomycota</taxon>
        <taxon>Pezizomycotina</taxon>
        <taxon>Dothideomycetes</taxon>
        <taxon>Pleosporomycetidae</taxon>
        <taxon>Venturiales</taxon>
        <taxon>Venturiaceae</taxon>
        <taxon>Venturia</taxon>
    </lineage>
</organism>
<dbReference type="AlphaFoldDB" id="A0A4Z1P038"/>
<sequence>MCARTGCSRLVLAPKAKGIKGLAFSICLSDEMQQPRRRGRSCDCHRFETPDLCHCNVHLLSVCQGYPGVSTAAIQRAFCCNDVP</sequence>
<gene>
    <name evidence="1" type="ORF">E6O75_ATG08111</name>
</gene>
<comment type="caution">
    <text evidence="1">The sequence shown here is derived from an EMBL/GenBank/DDBJ whole genome shotgun (WGS) entry which is preliminary data.</text>
</comment>
<dbReference type="EMBL" id="SNSC02000016">
    <property type="protein sequence ID" value="TID17365.1"/>
    <property type="molecule type" value="Genomic_DNA"/>
</dbReference>
<evidence type="ECO:0000313" key="2">
    <source>
        <dbReference type="Proteomes" id="UP000298493"/>
    </source>
</evidence>
<reference evidence="1 2" key="1">
    <citation type="submission" date="2019-04" db="EMBL/GenBank/DDBJ databases">
        <title>High contiguity whole genome sequence and gene annotation resource for two Venturia nashicola isolates.</title>
        <authorList>
            <person name="Prokchorchik M."/>
            <person name="Won K."/>
            <person name="Lee Y."/>
            <person name="Choi E.D."/>
            <person name="Segonzac C."/>
            <person name="Sohn K.H."/>
        </authorList>
    </citation>
    <scope>NUCLEOTIDE SEQUENCE [LARGE SCALE GENOMIC DNA]</scope>
    <source>
        <strain evidence="1 2">PRI2</strain>
    </source>
</reference>
<accession>A0A4Z1P038</accession>
<proteinExistence type="predicted"/>
<protein>
    <submittedName>
        <fullName evidence="1">Uncharacterized protein</fullName>
    </submittedName>
</protein>
<keyword evidence="2" id="KW-1185">Reference proteome</keyword>
<name>A0A4Z1P038_9PEZI</name>
<dbReference type="Proteomes" id="UP000298493">
    <property type="component" value="Unassembled WGS sequence"/>
</dbReference>
<evidence type="ECO:0000313" key="1">
    <source>
        <dbReference type="EMBL" id="TID17365.1"/>
    </source>
</evidence>